<feature type="compositionally biased region" description="Polar residues" evidence="3">
    <location>
        <begin position="174"/>
        <end position="183"/>
    </location>
</feature>
<dbReference type="PRINTS" id="PR01346">
    <property type="entry name" value="HELNAPAPROT"/>
</dbReference>
<accession>A0A7D5KPS7</accession>
<feature type="region of interest" description="Disordered" evidence="3">
    <location>
        <begin position="174"/>
        <end position="294"/>
    </location>
</feature>
<dbReference type="NCBIfam" id="NF006975">
    <property type="entry name" value="PRK09448.1"/>
    <property type="match status" value="1"/>
</dbReference>
<feature type="compositionally biased region" description="Low complexity" evidence="3">
    <location>
        <begin position="253"/>
        <end position="285"/>
    </location>
</feature>
<feature type="compositionally biased region" description="Polar residues" evidence="3">
    <location>
        <begin position="192"/>
        <end position="206"/>
    </location>
</feature>
<dbReference type="InterPro" id="IPR012347">
    <property type="entry name" value="Ferritin-like"/>
</dbReference>
<organism evidence="5 6">
    <name type="scientific">Halorarum halophilum</name>
    <dbReference type="NCBI Taxonomy" id="2743090"/>
    <lineage>
        <taxon>Archaea</taxon>
        <taxon>Methanobacteriati</taxon>
        <taxon>Methanobacteriota</taxon>
        <taxon>Stenosarchaea group</taxon>
        <taxon>Halobacteria</taxon>
        <taxon>Halobacteriales</taxon>
        <taxon>Haloferacaceae</taxon>
        <taxon>Halorarum</taxon>
    </lineage>
</organism>
<evidence type="ECO:0000256" key="2">
    <source>
        <dbReference type="RuleBase" id="RU003875"/>
    </source>
</evidence>
<keyword evidence="6" id="KW-1185">Reference proteome</keyword>
<protein>
    <submittedName>
        <fullName evidence="5">DNA starvation/stationary phase protection protein Dps</fullName>
    </submittedName>
</protein>
<feature type="domain" description="Ferritin/DPS" evidence="4">
    <location>
        <begin position="31"/>
        <end position="169"/>
    </location>
</feature>
<dbReference type="PANTHER" id="PTHR42932">
    <property type="entry name" value="GENERAL STRESS PROTEIN 20U"/>
    <property type="match status" value="1"/>
</dbReference>
<dbReference type="Pfam" id="PF00210">
    <property type="entry name" value="Ferritin"/>
    <property type="match status" value="1"/>
</dbReference>
<comment type="similarity">
    <text evidence="1 2">Belongs to the Dps family.</text>
</comment>
<dbReference type="OrthoDB" id="8265at2157"/>
<dbReference type="AlphaFoldDB" id="A0A7D5KPS7"/>
<reference evidence="5 6" key="1">
    <citation type="submission" date="2020-07" db="EMBL/GenBank/DDBJ databases">
        <title>Gai3-2, isolated from salt lake.</title>
        <authorList>
            <person name="Cui H."/>
            <person name="Shi X."/>
        </authorList>
    </citation>
    <scope>NUCLEOTIDE SEQUENCE [LARGE SCALE GENOMIC DNA]</scope>
    <source>
        <strain evidence="5 6">Gai3-2</strain>
        <plasmid evidence="5 6">unnamed1</plasmid>
    </source>
</reference>
<gene>
    <name evidence="5" type="primary">dps</name>
    <name evidence="5" type="synonym">pexB</name>
    <name evidence="5" type="ORF">HUG10_18880</name>
</gene>
<geneLocation type="plasmid" evidence="5 6">
    <name>unnamed1</name>
</geneLocation>
<dbReference type="CDD" id="cd01043">
    <property type="entry name" value="DPS"/>
    <property type="match status" value="1"/>
</dbReference>
<feature type="compositionally biased region" description="Low complexity" evidence="3">
    <location>
        <begin position="228"/>
        <end position="237"/>
    </location>
</feature>
<dbReference type="InterPro" id="IPR002177">
    <property type="entry name" value="DPS_DNA-bd"/>
</dbReference>
<dbReference type="Gene3D" id="1.20.1260.10">
    <property type="match status" value="1"/>
</dbReference>
<dbReference type="Proteomes" id="UP000509750">
    <property type="component" value="Plasmid unnamed1"/>
</dbReference>
<feature type="region of interest" description="Disordered" evidence="3">
    <location>
        <begin position="1"/>
        <end position="25"/>
    </location>
</feature>
<evidence type="ECO:0000256" key="1">
    <source>
        <dbReference type="ARBA" id="ARBA00009497"/>
    </source>
</evidence>
<feature type="compositionally biased region" description="Basic and acidic residues" evidence="3">
    <location>
        <begin position="16"/>
        <end position="25"/>
    </location>
</feature>
<keyword evidence="5" id="KW-0614">Plasmid</keyword>
<dbReference type="InterPro" id="IPR008331">
    <property type="entry name" value="Ferritin_DPS_dom"/>
</dbReference>
<dbReference type="InterPro" id="IPR023188">
    <property type="entry name" value="DPS_DNA-bd_CS"/>
</dbReference>
<dbReference type="GO" id="GO:0008199">
    <property type="term" value="F:ferric iron binding"/>
    <property type="evidence" value="ECO:0007669"/>
    <property type="project" value="InterPro"/>
</dbReference>
<evidence type="ECO:0000259" key="4">
    <source>
        <dbReference type="Pfam" id="PF00210"/>
    </source>
</evidence>
<proteinExistence type="inferred from homology"/>
<dbReference type="KEGG" id="halg:HUG10_18880"/>
<evidence type="ECO:0000313" key="6">
    <source>
        <dbReference type="Proteomes" id="UP000509750"/>
    </source>
</evidence>
<dbReference type="PANTHER" id="PTHR42932:SF3">
    <property type="entry name" value="DNA PROTECTION DURING STARVATION PROTEIN"/>
    <property type="match status" value="1"/>
</dbReference>
<dbReference type="InterPro" id="IPR009078">
    <property type="entry name" value="Ferritin-like_SF"/>
</dbReference>
<dbReference type="EMBL" id="CP058530">
    <property type="protein sequence ID" value="QLG29802.1"/>
    <property type="molecule type" value="Genomic_DNA"/>
</dbReference>
<feature type="compositionally biased region" description="Low complexity" evidence="3">
    <location>
        <begin position="1"/>
        <end position="10"/>
    </location>
</feature>
<dbReference type="PROSITE" id="PS00818">
    <property type="entry name" value="DPS_1"/>
    <property type="match status" value="1"/>
</dbReference>
<dbReference type="GO" id="GO:0016722">
    <property type="term" value="F:oxidoreductase activity, acting on metal ions"/>
    <property type="evidence" value="ECO:0007669"/>
    <property type="project" value="InterPro"/>
</dbReference>
<dbReference type="SUPFAM" id="SSF47240">
    <property type="entry name" value="Ferritin-like"/>
    <property type="match status" value="1"/>
</dbReference>
<name>A0A7D5KPS7_9EURY</name>
<sequence>MGQQPGQGQQLSGHEFPTKTHLPPETRRGSIELLNQALVDTTDLLTQVKFAHWNVRGENFFQLHELFEELAEELEEHADEIAERATSLGGQAMATTRIAAATSRLPEMRTDAIRGTEYVELVAERVAIHDANLSAALQAATANEDLDTADLLNEISREVGRYRWFLEAHFITQPTGSEGSVGQQPGIGDQQPEMSGQQPRTSSQQPEMGGQQFGMSEQQPGMGGSQPGMGASQSGMGEPQPGIGESQSGMGGQQSTQQQPPTGVQQMQPPSMDAQVGGEQQQPRQQSDHQRSSY</sequence>
<evidence type="ECO:0000256" key="3">
    <source>
        <dbReference type="SAM" id="MobiDB-lite"/>
    </source>
</evidence>
<evidence type="ECO:0000313" key="5">
    <source>
        <dbReference type="EMBL" id="QLG29802.1"/>
    </source>
</evidence>